<keyword evidence="6" id="KW-0010">Activator</keyword>
<dbReference type="InterPro" id="IPR036388">
    <property type="entry name" value="WH-like_DNA-bd_sf"/>
</dbReference>
<dbReference type="SUPFAM" id="SSF57903">
    <property type="entry name" value="FYVE/PHD zinc finger"/>
    <property type="match status" value="1"/>
</dbReference>
<evidence type="ECO:0000256" key="1">
    <source>
        <dbReference type="ARBA" id="ARBA00020833"/>
    </source>
</evidence>
<dbReference type="Gene3D" id="3.30.40.10">
    <property type="entry name" value="Zinc/RING finger domain, C3HC4 (zinc finger)"/>
    <property type="match status" value="1"/>
</dbReference>
<evidence type="ECO:0000256" key="4">
    <source>
        <dbReference type="ARBA" id="ARBA00022771"/>
    </source>
</evidence>
<evidence type="ECO:0000259" key="10">
    <source>
        <dbReference type="PROSITE" id="PS51504"/>
    </source>
</evidence>
<dbReference type="PROSITE" id="PS01359">
    <property type="entry name" value="ZF_PHD_1"/>
    <property type="match status" value="1"/>
</dbReference>
<dbReference type="Proteomes" id="UP000789405">
    <property type="component" value="Unassembled WGS sequence"/>
</dbReference>
<dbReference type="InterPro" id="IPR036390">
    <property type="entry name" value="WH_DNA-bd_sf"/>
</dbReference>
<dbReference type="CDD" id="cd15502">
    <property type="entry name" value="PHD_Phf1p_Phf2p_like"/>
    <property type="match status" value="1"/>
</dbReference>
<keyword evidence="3" id="KW-0479">Metal-binding</keyword>
<dbReference type="SMART" id="SM00249">
    <property type="entry name" value="PHD"/>
    <property type="match status" value="1"/>
</dbReference>
<dbReference type="Gene3D" id="1.10.10.10">
    <property type="entry name" value="Winged helix-like DNA-binding domain superfamily/Winged helix DNA-binding domain"/>
    <property type="match status" value="1"/>
</dbReference>
<dbReference type="Pfam" id="PF00538">
    <property type="entry name" value="Linker_histone"/>
    <property type="match status" value="1"/>
</dbReference>
<dbReference type="GO" id="GO:0006334">
    <property type="term" value="P:nucleosome assembly"/>
    <property type="evidence" value="ECO:0007669"/>
    <property type="project" value="InterPro"/>
</dbReference>
<feature type="compositionally biased region" description="Basic and acidic residues" evidence="8">
    <location>
        <begin position="235"/>
        <end position="247"/>
    </location>
</feature>
<name>A0A9N8W1I4_9GLOM</name>
<dbReference type="InterPro" id="IPR001965">
    <property type="entry name" value="Znf_PHD"/>
</dbReference>
<feature type="compositionally biased region" description="Polar residues" evidence="8">
    <location>
        <begin position="944"/>
        <end position="954"/>
    </location>
</feature>
<dbReference type="GO" id="GO:0000786">
    <property type="term" value="C:nucleosome"/>
    <property type="evidence" value="ECO:0007669"/>
    <property type="project" value="InterPro"/>
</dbReference>
<accession>A0A9N8W1I4</accession>
<dbReference type="GO" id="GO:0008270">
    <property type="term" value="F:zinc ion binding"/>
    <property type="evidence" value="ECO:0007669"/>
    <property type="project" value="UniProtKB-KW"/>
</dbReference>
<organism evidence="11 12">
    <name type="scientific">Dentiscutata erythropus</name>
    <dbReference type="NCBI Taxonomy" id="1348616"/>
    <lineage>
        <taxon>Eukaryota</taxon>
        <taxon>Fungi</taxon>
        <taxon>Fungi incertae sedis</taxon>
        <taxon>Mucoromycota</taxon>
        <taxon>Glomeromycotina</taxon>
        <taxon>Glomeromycetes</taxon>
        <taxon>Diversisporales</taxon>
        <taxon>Gigasporaceae</taxon>
        <taxon>Dentiscutata</taxon>
    </lineage>
</organism>
<feature type="compositionally biased region" description="Polar residues" evidence="8">
    <location>
        <begin position="285"/>
        <end position="297"/>
    </location>
</feature>
<evidence type="ECO:0000313" key="12">
    <source>
        <dbReference type="Proteomes" id="UP000789405"/>
    </source>
</evidence>
<dbReference type="PROSITE" id="PS50016">
    <property type="entry name" value="ZF_PHD_2"/>
    <property type="match status" value="1"/>
</dbReference>
<evidence type="ECO:0000256" key="5">
    <source>
        <dbReference type="ARBA" id="ARBA00022833"/>
    </source>
</evidence>
<evidence type="ECO:0000313" key="11">
    <source>
        <dbReference type="EMBL" id="CAG8473921.1"/>
    </source>
</evidence>
<evidence type="ECO:0000256" key="7">
    <source>
        <dbReference type="PROSITE-ProRule" id="PRU00146"/>
    </source>
</evidence>
<dbReference type="InterPro" id="IPR011011">
    <property type="entry name" value="Znf_FYVE_PHD"/>
</dbReference>
<evidence type="ECO:0000256" key="6">
    <source>
        <dbReference type="ARBA" id="ARBA00023159"/>
    </source>
</evidence>
<keyword evidence="4 7" id="KW-0863">Zinc-finger</keyword>
<gene>
    <name evidence="11" type="ORF">DERYTH_LOCUS1594</name>
</gene>
<dbReference type="InterPro" id="IPR005818">
    <property type="entry name" value="Histone_H1/H5_H15"/>
</dbReference>
<comment type="caution">
    <text evidence="11">The sequence shown here is derived from an EMBL/GenBank/DDBJ whole genome shotgun (WGS) entry which is preliminary data.</text>
</comment>
<dbReference type="AlphaFoldDB" id="A0A9N8W1I4"/>
<feature type="compositionally biased region" description="Polar residues" evidence="8">
    <location>
        <begin position="146"/>
        <end position="157"/>
    </location>
</feature>
<feature type="region of interest" description="Disordered" evidence="8">
    <location>
        <begin position="944"/>
        <end position="974"/>
    </location>
</feature>
<reference evidence="11" key="1">
    <citation type="submission" date="2021-06" db="EMBL/GenBank/DDBJ databases">
        <authorList>
            <person name="Kallberg Y."/>
            <person name="Tangrot J."/>
            <person name="Rosling A."/>
        </authorList>
    </citation>
    <scope>NUCLEOTIDE SEQUENCE</scope>
    <source>
        <strain evidence="11">MA453B</strain>
    </source>
</reference>
<protein>
    <recommendedName>
        <fullName evidence="1">Histone H1</fullName>
    </recommendedName>
</protein>
<evidence type="ECO:0000259" key="9">
    <source>
        <dbReference type="PROSITE" id="PS50016"/>
    </source>
</evidence>
<keyword evidence="12" id="KW-1185">Reference proteome</keyword>
<evidence type="ECO:0000256" key="3">
    <source>
        <dbReference type="ARBA" id="ARBA00022723"/>
    </source>
</evidence>
<dbReference type="SUPFAM" id="SSF46785">
    <property type="entry name" value="Winged helix' DNA-binding domain"/>
    <property type="match status" value="1"/>
</dbReference>
<feature type="compositionally biased region" description="Polar residues" evidence="8">
    <location>
        <begin position="181"/>
        <end position="192"/>
    </location>
</feature>
<proteinExistence type="predicted"/>
<dbReference type="InterPro" id="IPR019787">
    <property type="entry name" value="Znf_PHD-finger"/>
</dbReference>
<dbReference type="PROSITE" id="PS51504">
    <property type="entry name" value="H15"/>
    <property type="match status" value="1"/>
</dbReference>
<feature type="domain" description="H15" evidence="10">
    <location>
        <begin position="507"/>
        <end position="576"/>
    </location>
</feature>
<dbReference type="SMART" id="SM00526">
    <property type="entry name" value="H15"/>
    <property type="match status" value="1"/>
</dbReference>
<feature type="region of interest" description="Disordered" evidence="8">
    <location>
        <begin position="143"/>
        <end position="297"/>
    </location>
</feature>
<feature type="domain" description="PHD-type" evidence="9">
    <location>
        <begin position="325"/>
        <end position="380"/>
    </location>
</feature>
<dbReference type="EMBL" id="CAJVPY010000455">
    <property type="protein sequence ID" value="CAG8473921.1"/>
    <property type="molecule type" value="Genomic_DNA"/>
</dbReference>
<feature type="compositionally biased region" description="Basic residues" evidence="8">
    <location>
        <begin position="162"/>
        <end position="176"/>
    </location>
</feature>
<dbReference type="InterPro" id="IPR019786">
    <property type="entry name" value="Zinc_finger_PHD-type_CS"/>
</dbReference>
<evidence type="ECO:0000256" key="8">
    <source>
        <dbReference type="SAM" id="MobiDB-lite"/>
    </source>
</evidence>
<sequence>MNYEDQGMVMKLPDPYSEQNNFVHRDAYNKINFTEWGEEDGDFELEEEFNQSNQIPVIQDDNTQQQELNGGDQQEVEKTITPDQIHLTQTNDEQVDEVTIDDDTHFPPRDNEMQSILEEIEKLEQSESVQVNEIPVQSVLIDRNDVSTLESEITKSQQSEKGRKKVSKKSTSRKKPKADTDSVQSVVENQLYSEDGNDSGDDSLKKDDTENSASITKSGRKIHKPIFFNPSSYIEPKKKLNDAKDPSAESNKLPSDSKKSSKRSLEKRNQKSSKTLSKPYDVLMSSDNNGDSLDISQNFQDSQQNLGSYDSSNSPLDALDPEIDSIVCEICHEGLSKKGNWIVLCDRCDTPYHQLCHIPTIDDDFADSDKEWICMGCTNSARTKKRQKMNNPEMIDTSTKILPVEYLSSLPQAVLVDLILLAEHMQPGLPLYPANVLQRFFNMNDQKPDEFQPKTELATPSTEMDISELSLPTRLDDLERPSQIKETPEIMSPVSNDGPPISMNADEYNIYSNMIIRAISAITQPNGNTAQTIYNWIKGNYAVPPNFQHTAKRYLSEMLSKGILIKPSKAHYKLNSAYNHSPTKVNFDSLFKPLNVKILQSPNNSGQSPRKSMNKLNDPTLLLSHSLNCQINQESFQQSIGLDCQLDKVLSQQSINFIGQANQLAFHQKNLIEQTNQVMPQSTQSSIQQSKSPLQHVNRTLSNLPDHVSSHSPSGSQKSTLISIDNQIKDVNMINNDQSNQKPARSLVSVASLMNNDQTRTGLRIPQSYQMDRYIKQNNIQARSGIRPPSQIPLGLKRNNNQSRPDVSRSHSTLSTTANNNDQSNIGIPSVNSFSSQQQRYAAAMNNNSQSPIAARPLLPIPTNQSFPTGNTEIGPQSMIVPPMQPIQPNPQQSWPTSFNSFYMIPNSNESNQYGLMQTYSYSPNQNQISYDGHNAMHNSLMNENNGQPRNSPVTPHLQPMGQIGQMGQSLNQR</sequence>
<evidence type="ECO:0000256" key="2">
    <source>
        <dbReference type="ARBA" id="ARBA00022553"/>
    </source>
</evidence>
<keyword evidence="2" id="KW-0597">Phosphoprotein</keyword>
<dbReference type="GO" id="GO:0003677">
    <property type="term" value="F:DNA binding"/>
    <property type="evidence" value="ECO:0007669"/>
    <property type="project" value="InterPro"/>
</dbReference>
<dbReference type="Pfam" id="PF00628">
    <property type="entry name" value="PHD"/>
    <property type="match status" value="1"/>
</dbReference>
<dbReference type="InterPro" id="IPR013083">
    <property type="entry name" value="Znf_RING/FYVE/PHD"/>
</dbReference>
<feature type="compositionally biased region" description="Polar residues" evidence="8">
    <location>
        <begin position="798"/>
        <end position="827"/>
    </location>
</feature>
<keyword evidence="5" id="KW-0862">Zinc</keyword>
<feature type="region of interest" description="Disordered" evidence="8">
    <location>
        <begin position="781"/>
        <end position="827"/>
    </location>
</feature>
<dbReference type="OrthoDB" id="2410596at2759"/>
<feature type="compositionally biased region" description="Basic and acidic residues" evidence="8">
    <location>
        <begin position="255"/>
        <end position="269"/>
    </location>
</feature>